<evidence type="ECO:0008006" key="3">
    <source>
        <dbReference type="Google" id="ProtNLM"/>
    </source>
</evidence>
<proteinExistence type="predicted"/>
<dbReference type="Proteomes" id="UP000308197">
    <property type="component" value="Unassembled WGS sequence"/>
</dbReference>
<gene>
    <name evidence="1" type="ORF">K466DRAFT_562564</name>
</gene>
<dbReference type="AlphaFoldDB" id="A0A5C3PUB6"/>
<dbReference type="Gene3D" id="3.80.10.10">
    <property type="entry name" value="Ribonuclease Inhibitor"/>
    <property type="match status" value="1"/>
</dbReference>
<protein>
    <recommendedName>
        <fullName evidence="3">F-box domain-containing protein</fullName>
    </recommendedName>
</protein>
<evidence type="ECO:0000313" key="1">
    <source>
        <dbReference type="EMBL" id="TFK91990.1"/>
    </source>
</evidence>
<dbReference type="InterPro" id="IPR032675">
    <property type="entry name" value="LRR_dom_sf"/>
</dbReference>
<reference evidence="1 2" key="1">
    <citation type="journal article" date="2019" name="Nat. Ecol. Evol.">
        <title>Megaphylogeny resolves global patterns of mushroom evolution.</title>
        <authorList>
            <person name="Varga T."/>
            <person name="Krizsan K."/>
            <person name="Foldi C."/>
            <person name="Dima B."/>
            <person name="Sanchez-Garcia M."/>
            <person name="Sanchez-Ramirez S."/>
            <person name="Szollosi G.J."/>
            <person name="Szarkandi J.G."/>
            <person name="Papp V."/>
            <person name="Albert L."/>
            <person name="Andreopoulos W."/>
            <person name="Angelini C."/>
            <person name="Antonin V."/>
            <person name="Barry K.W."/>
            <person name="Bougher N.L."/>
            <person name="Buchanan P."/>
            <person name="Buyck B."/>
            <person name="Bense V."/>
            <person name="Catcheside P."/>
            <person name="Chovatia M."/>
            <person name="Cooper J."/>
            <person name="Damon W."/>
            <person name="Desjardin D."/>
            <person name="Finy P."/>
            <person name="Geml J."/>
            <person name="Haridas S."/>
            <person name="Hughes K."/>
            <person name="Justo A."/>
            <person name="Karasinski D."/>
            <person name="Kautmanova I."/>
            <person name="Kiss B."/>
            <person name="Kocsube S."/>
            <person name="Kotiranta H."/>
            <person name="LaButti K.M."/>
            <person name="Lechner B.E."/>
            <person name="Liimatainen K."/>
            <person name="Lipzen A."/>
            <person name="Lukacs Z."/>
            <person name="Mihaltcheva S."/>
            <person name="Morgado L.N."/>
            <person name="Niskanen T."/>
            <person name="Noordeloos M.E."/>
            <person name="Ohm R.A."/>
            <person name="Ortiz-Santana B."/>
            <person name="Ovrebo C."/>
            <person name="Racz N."/>
            <person name="Riley R."/>
            <person name="Savchenko A."/>
            <person name="Shiryaev A."/>
            <person name="Soop K."/>
            <person name="Spirin V."/>
            <person name="Szebenyi C."/>
            <person name="Tomsovsky M."/>
            <person name="Tulloss R.E."/>
            <person name="Uehling J."/>
            <person name="Grigoriev I.V."/>
            <person name="Vagvolgyi C."/>
            <person name="Papp T."/>
            <person name="Martin F.M."/>
            <person name="Miettinen O."/>
            <person name="Hibbett D.S."/>
            <person name="Nagy L.G."/>
        </authorList>
    </citation>
    <scope>NUCLEOTIDE SEQUENCE [LARGE SCALE GENOMIC DNA]</scope>
    <source>
        <strain evidence="1 2">HHB13444</strain>
    </source>
</reference>
<evidence type="ECO:0000313" key="2">
    <source>
        <dbReference type="Proteomes" id="UP000308197"/>
    </source>
</evidence>
<organism evidence="1 2">
    <name type="scientific">Polyporus arcularius HHB13444</name>
    <dbReference type="NCBI Taxonomy" id="1314778"/>
    <lineage>
        <taxon>Eukaryota</taxon>
        <taxon>Fungi</taxon>
        <taxon>Dikarya</taxon>
        <taxon>Basidiomycota</taxon>
        <taxon>Agaricomycotina</taxon>
        <taxon>Agaricomycetes</taxon>
        <taxon>Polyporales</taxon>
        <taxon>Polyporaceae</taxon>
        <taxon>Polyporus</taxon>
    </lineage>
</organism>
<sequence length="500" mass="55728">MATARALSLPEIVLEVLEHVFDEPVSERRPLLFALAQVSRIFRDHAVRMLWVDMPNIEPLFRLLSNCEVVPDPANATATGEDEDGPSYTLHLLARTGLPLLPSLTKLKLPVTPPYTSDPTFLLCPSIRDLTISFPGWSVSSINDHIGALFGGIFAQHNRLTHLRVQSEGYMRHDPEHELFQPWMRRRNDWMMDPPGGDAAVSQVFCDALAAVEMLNDLQVFSMFTMNTGVAGRNLVSALANLPRLRECSFGINIAADILPTIDPGFASLRVLSISNVDNGAELRLFNSPLLRNLSIYHPENTITESYRRTIEAVAQRFPHLHRLLWNLGRQDFVYAPRTHILAATIQPLFALDGLRELSIDVASRPVYDDDIALLAGGLPRLSHLEVKFYMDKIGPTARSLLTLAQGCPSLHTLHLGGLFITEADEANAATYPFVGNRLRYLNVADLRCEGEIYAAMIVDVLFPFLDVEASRRRAAAAQWPKGQFPGVLTRLEGYHAARE</sequence>
<accession>A0A5C3PUB6</accession>
<name>A0A5C3PUB6_9APHY</name>
<keyword evidence="2" id="KW-1185">Reference proteome</keyword>
<dbReference type="InParanoid" id="A0A5C3PUB6"/>
<dbReference type="EMBL" id="ML211007">
    <property type="protein sequence ID" value="TFK91990.1"/>
    <property type="molecule type" value="Genomic_DNA"/>
</dbReference>
<dbReference type="SUPFAM" id="SSF52047">
    <property type="entry name" value="RNI-like"/>
    <property type="match status" value="1"/>
</dbReference>